<evidence type="ECO:0000256" key="4">
    <source>
        <dbReference type="SAM" id="MobiDB-lite"/>
    </source>
</evidence>
<dbReference type="GO" id="GO:1990234">
    <property type="term" value="C:transferase complex"/>
    <property type="evidence" value="ECO:0007669"/>
    <property type="project" value="UniProtKB-ARBA"/>
</dbReference>
<evidence type="ECO:0000256" key="3">
    <source>
        <dbReference type="PROSITE-ProRule" id="PRU00221"/>
    </source>
</evidence>
<dbReference type="Gene3D" id="2.130.10.10">
    <property type="entry name" value="YVTN repeat-like/Quinoprotein amine dehydrogenase"/>
    <property type="match status" value="2"/>
</dbReference>
<dbReference type="InterPro" id="IPR019775">
    <property type="entry name" value="WD40_repeat_CS"/>
</dbReference>
<keyword evidence="2" id="KW-0677">Repeat</keyword>
<evidence type="ECO:0000313" key="6">
    <source>
        <dbReference type="Proteomes" id="UP000186817"/>
    </source>
</evidence>
<dbReference type="SUPFAM" id="SSF50978">
    <property type="entry name" value="WD40 repeat-like"/>
    <property type="match status" value="1"/>
</dbReference>
<feature type="region of interest" description="Disordered" evidence="4">
    <location>
        <begin position="230"/>
        <end position="255"/>
    </location>
</feature>
<dbReference type="PANTHER" id="PTHR22847:SF637">
    <property type="entry name" value="WD REPEAT DOMAIN 5B"/>
    <property type="match status" value="1"/>
</dbReference>
<evidence type="ECO:0000256" key="1">
    <source>
        <dbReference type="ARBA" id="ARBA00022574"/>
    </source>
</evidence>
<dbReference type="InterPro" id="IPR036322">
    <property type="entry name" value="WD40_repeat_dom_sf"/>
</dbReference>
<feature type="compositionally biased region" description="Basic and acidic residues" evidence="4">
    <location>
        <begin position="244"/>
        <end position="255"/>
    </location>
</feature>
<dbReference type="Proteomes" id="UP000186817">
    <property type="component" value="Unassembled WGS sequence"/>
</dbReference>
<evidence type="ECO:0000313" key="5">
    <source>
        <dbReference type="EMBL" id="OLQ11596.1"/>
    </source>
</evidence>
<protein>
    <submittedName>
        <fullName evidence="5">Vegetative incompatibility protein HET-E-1</fullName>
    </submittedName>
</protein>
<feature type="compositionally biased region" description="Low complexity" evidence="4">
    <location>
        <begin position="319"/>
        <end position="340"/>
    </location>
</feature>
<feature type="region of interest" description="Disordered" evidence="4">
    <location>
        <begin position="303"/>
        <end position="340"/>
    </location>
</feature>
<proteinExistence type="predicted"/>
<organism evidence="5 6">
    <name type="scientific">Symbiodinium microadriaticum</name>
    <name type="common">Dinoflagellate</name>
    <name type="synonym">Zooxanthella microadriatica</name>
    <dbReference type="NCBI Taxonomy" id="2951"/>
    <lineage>
        <taxon>Eukaryota</taxon>
        <taxon>Sar</taxon>
        <taxon>Alveolata</taxon>
        <taxon>Dinophyceae</taxon>
        <taxon>Suessiales</taxon>
        <taxon>Symbiodiniaceae</taxon>
        <taxon>Symbiodinium</taxon>
    </lineage>
</organism>
<dbReference type="InterPro" id="IPR015943">
    <property type="entry name" value="WD40/YVTN_repeat-like_dom_sf"/>
</dbReference>
<dbReference type="InterPro" id="IPR001680">
    <property type="entry name" value="WD40_rpt"/>
</dbReference>
<comment type="caution">
    <text evidence="5">The sequence shown here is derived from an EMBL/GenBank/DDBJ whole genome shotgun (WGS) entry which is preliminary data.</text>
</comment>
<dbReference type="PANTHER" id="PTHR22847">
    <property type="entry name" value="WD40 REPEAT PROTEIN"/>
    <property type="match status" value="1"/>
</dbReference>
<feature type="region of interest" description="Disordered" evidence="4">
    <location>
        <begin position="1055"/>
        <end position="1082"/>
    </location>
</feature>
<dbReference type="OrthoDB" id="10251741at2759"/>
<name>A0A1Q9EVY2_SYMMI</name>
<sequence length="1440" mass="155511">MQKGPLENTQKQGIGAAVPLLGAMPQVKEEQRIPPHRTIARIMRSFEYRKGTDALMALKASSFRRTAFNMTSDRNNCIRSRAPEAKSPGAWAEVDTNPYWRYVLHSIAPGVLAAQRKASRWPPFERIPGGQSQARPPGLHMELTILDYLGLPEGSILSVRSGPTRRQSPLPCSAPFRLPPGPWPLRIDVLGLLGKSSSHIVLTSGENGLCRLPLEGKDGRPMSVTFQVCTENGPRPKTSPSLSRRLEDAAPVKKRDAEADARAYLDTHRLHEFMHGLFELLLRERPEDPYSFMAKRFRQAAAMEAQSEGAGPGSGLKASRSSVSTAPTSATSLSLSSPTRDSSLAATTLSASFGEVPEGAFKVWVRSMRGRSIAKLVVGPKEKVGSLKQRLPGAAASSQLLWLGEMLPNDSTLEDWFVEPGLVMLNVVSSQKEPRVRHILSGASEGGIRLWNPANAEKVQDMTPLVQSAILAMVACWERMRVLCTTSDGRMQLWDLSEGTCLNSVVAHQDEAGCVAVDWATEQALTGCLVGPAKLWCLKTFRCLNILASETAVDSLSVDWPGRRACAGLRNGAVRLWDLDAAQVLGDFAEGAETAKESGTAVSGTVVDCRGRRALSGFEDGHLAYWHFDGRGAVGTVSDTLPQAGDPRRKSAKVFLAHYSALRSLVAHWREADSRALVGSDDGSLSLWRVESGECLARFARHIGFVWAIHADWARERAVSGAFDGCLKLWDLRTGECLRTIQGHSRPIRSICCGGDPNGEPRRKEIRPVMNWSSLEQFPAWRQASAPSLPRCTKTDLAAAAAWGEKRAFFLLTSQTAKDEEGEASASSQVSVELFLGNPSSPQSALVNRTIQIGVQGVNVRKAPFSQLLVARGGRGLCLVGACAAAVALPDLEDEEACWDLQAVALSGPSGPSSILKVAWHPLSDCHLGVLGEGSWSLVNLSASVREPELHFDFRRPEKSQEETVVDFAWAIQDGPGATPEEAWLSLSVFFLGSSGRISLRNPVLPSVAVMPQAMLSALAADPNDWLREALLTGPSMAVEHSGGSCVTRHSLHLHARGPRTPGEQMVEEALQDGPQSPQSARHAKSSFCSLQLVSLSPLVMIARATNSGLIQLLALEAAPGPAFTSTKIACALLEEIDLMCSSSEASLRMLALHHEPNPSFLAYSNSLVAVVDINLQGTSSVRTLAETRSEAKESGSTEFAGLQLLDGRGLLLRVERRSSRSPIALQLLDLESKGLPGDKSEGREPSTCKESQGLDSLRRLLLAPLGPGAAVARELSQLQAQLASLCPRQELLQHLGNTLPSRVDRLTTQLAELSEKPGPKLSSEDSELLALGSRQEALLGRQRRVLLALSAELELRALASLSQETPRLFARFHELRRATKLLKTGIQASKESRNAGARFGSPSAQLSLQRGWTGTTAQHLQLQAAEADSVVEAAAAKWP</sequence>
<keyword evidence="6" id="KW-1185">Reference proteome</keyword>
<accession>A0A1Q9EVY2</accession>
<dbReference type="SMART" id="SM00320">
    <property type="entry name" value="WD40"/>
    <property type="match status" value="5"/>
</dbReference>
<feature type="repeat" description="WD" evidence="3">
    <location>
        <begin position="699"/>
        <end position="740"/>
    </location>
</feature>
<reference evidence="5 6" key="1">
    <citation type="submission" date="2016-02" db="EMBL/GenBank/DDBJ databases">
        <title>Genome analysis of coral dinoflagellate symbionts highlights evolutionary adaptations to a symbiotic lifestyle.</title>
        <authorList>
            <person name="Aranda M."/>
            <person name="Li Y."/>
            <person name="Liew Y.J."/>
            <person name="Baumgarten S."/>
            <person name="Simakov O."/>
            <person name="Wilson M."/>
            <person name="Piel J."/>
            <person name="Ashoor H."/>
            <person name="Bougouffa S."/>
            <person name="Bajic V.B."/>
            <person name="Ryu T."/>
            <person name="Ravasi T."/>
            <person name="Bayer T."/>
            <person name="Micklem G."/>
            <person name="Kim H."/>
            <person name="Bhak J."/>
            <person name="Lajeunesse T.C."/>
            <person name="Voolstra C.R."/>
        </authorList>
    </citation>
    <scope>NUCLEOTIDE SEQUENCE [LARGE SCALE GENOMIC DNA]</scope>
    <source>
        <strain evidence="5 6">CCMP2467</strain>
    </source>
</reference>
<dbReference type="CDD" id="cd22961">
    <property type="entry name" value="DD_TEX55-like"/>
    <property type="match status" value="1"/>
</dbReference>
<dbReference type="Pfam" id="PF00400">
    <property type="entry name" value="WD40"/>
    <property type="match status" value="1"/>
</dbReference>
<dbReference type="PROSITE" id="PS00678">
    <property type="entry name" value="WD_REPEATS_1"/>
    <property type="match status" value="1"/>
</dbReference>
<keyword evidence="1 3" id="KW-0853">WD repeat</keyword>
<dbReference type="PROSITE" id="PS50082">
    <property type="entry name" value="WD_REPEATS_2"/>
    <property type="match status" value="1"/>
</dbReference>
<gene>
    <name evidence="5" type="primary">HET-E1</name>
    <name evidence="5" type="ORF">AK812_SmicGene4470</name>
</gene>
<dbReference type="EMBL" id="LSRX01000056">
    <property type="protein sequence ID" value="OLQ11596.1"/>
    <property type="molecule type" value="Genomic_DNA"/>
</dbReference>
<evidence type="ECO:0000256" key="2">
    <source>
        <dbReference type="ARBA" id="ARBA00022737"/>
    </source>
</evidence>